<keyword evidence="2" id="KW-1185">Reference proteome</keyword>
<reference evidence="2" key="1">
    <citation type="submission" date="2015-01" db="EMBL/GenBank/DDBJ databases">
        <title>Flavisolibacter sp./LCS9/ whole genome sequencing.</title>
        <authorList>
            <person name="Kim M.K."/>
            <person name="Srinivasan S."/>
            <person name="Lee J.-J."/>
        </authorList>
    </citation>
    <scope>NUCLEOTIDE SEQUENCE [LARGE SCALE GENOMIC DNA]</scope>
    <source>
        <strain evidence="2">LCS9</strain>
    </source>
</reference>
<reference evidence="1 2" key="2">
    <citation type="journal article" date="2016" name="Int. J. Syst. Evol. Microbiol.">
        <title>Flavisolibacter tropicus sp. nov., isolated from tropical soil.</title>
        <authorList>
            <person name="Lee J.J."/>
            <person name="Kang M.S."/>
            <person name="Kim G.S."/>
            <person name="Lee C.S."/>
            <person name="Lim S."/>
            <person name="Lee J."/>
            <person name="Roh S.H."/>
            <person name="Kang H."/>
            <person name="Ha J.M."/>
            <person name="Bae S."/>
            <person name="Jung H.Y."/>
            <person name="Kim M.K."/>
        </authorList>
    </citation>
    <scope>NUCLEOTIDE SEQUENCE [LARGE SCALE GENOMIC DNA]</scope>
    <source>
        <strain evidence="1 2">LCS9</strain>
    </source>
</reference>
<proteinExistence type="predicted"/>
<name>A0A172TYQ6_9BACT</name>
<dbReference type="RefSeq" id="WP_066406288.1">
    <property type="nucleotide sequence ID" value="NZ_CP011390.1"/>
</dbReference>
<dbReference type="KEGG" id="fla:SY85_18105"/>
<dbReference type="EMBL" id="CP011390">
    <property type="protein sequence ID" value="ANE52122.1"/>
    <property type="molecule type" value="Genomic_DNA"/>
</dbReference>
<evidence type="ECO:0000313" key="2">
    <source>
        <dbReference type="Proteomes" id="UP000077177"/>
    </source>
</evidence>
<dbReference type="Proteomes" id="UP000077177">
    <property type="component" value="Chromosome"/>
</dbReference>
<sequence length="180" mass="21236">MRFYLDEENSNKNYSYATFEESIGGKPFFINKREISLIIPVINQGVYDLKTFNNGSQTPIYFDKSYYFFKDISEYFETLFIREDSIIKGEFNNKFKRGSQPDNQKSFYIELERGYNGSFFYGARWSVSASEFGVVIPESSRHSEDEQLFFKQFNTLSSDDLDFLLNNNQVELENFVKQLP</sequence>
<gene>
    <name evidence="1" type="ORF">SY85_18105</name>
</gene>
<organism evidence="1 2">
    <name type="scientific">Flavisolibacter tropicus</name>
    <dbReference type="NCBI Taxonomy" id="1492898"/>
    <lineage>
        <taxon>Bacteria</taxon>
        <taxon>Pseudomonadati</taxon>
        <taxon>Bacteroidota</taxon>
        <taxon>Chitinophagia</taxon>
        <taxon>Chitinophagales</taxon>
        <taxon>Chitinophagaceae</taxon>
        <taxon>Flavisolibacter</taxon>
    </lineage>
</organism>
<dbReference type="AlphaFoldDB" id="A0A172TYQ6"/>
<evidence type="ECO:0000313" key="1">
    <source>
        <dbReference type="EMBL" id="ANE52122.1"/>
    </source>
</evidence>
<accession>A0A172TYQ6</accession>
<protein>
    <submittedName>
        <fullName evidence="1">Uncharacterized protein</fullName>
    </submittedName>
</protein>